<dbReference type="EMBL" id="AVPE01000009">
    <property type="protein sequence ID" value="KGX91684.1"/>
    <property type="molecule type" value="Genomic_DNA"/>
</dbReference>
<dbReference type="eggNOG" id="ENOG5033CKI">
    <property type="taxonomic scope" value="Bacteria"/>
</dbReference>
<sequence length="118" mass="14047">MGKLIDFKLQRSRKQIKMWAGNRGVLYEIYLSVLLYINCSLENKYSAPIDHLNTETGLKKEFRGNEELFFYTIQELIAYWDLEPSMITEDMKKDLFLHFEKVGDLCFFIQEHQSHTNS</sequence>
<evidence type="ECO:0000313" key="2">
    <source>
        <dbReference type="Proteomes" id="UP000030528"/>
    </source>
</evidence>
<organism evidence="1 2">
    <name type="scientific">Pontibacillus halophilus JSM 076056 = DSM 19796</name>
    <dbReference type="NCBI Taxonomy" id="1385510"/>
    <lineage>
        <taxon>Bacteria</taxon>
        <taxon>Bacillati</taxon>
        <taxon>Bacillota</taxon>
        <taxon>Bacilli</taxon>
        <taxon>Bacillales</taxon>
        <taxon>Bacillaceae</taxon>
        <taxon>Pontibacillus</taxon>
    </lineage>
</organism>
<keyword evidence="2" id="KW-1185">Reference proteome</keyword>
<protein>
    <submittedName>
        <fullName evidence="1">Uncharacterized protein</fullName>
    </submittedName>
</protein>
<name>A0A0A5GI48_9BACI</name>
<dbReference type="RefSeq" id="WP_026800660.1">
    <property type="nucleotide sequence ID" value="NZ_AULI01000009.1"/>
</dbReference>
<gene>
    <name evidence="1" type="ORF">N781_03810</name>
</gene>
<evidence type="ECO:0000313" key="1">
    <source>
        <dbReference type="EMBL" id="KGX91684.1"/>
    </source>
</evidence>
<accession>A0A0A5GI48</accession>
<reference evidence="1 2" key="1">
    <citation type="submission" date="2013-08" db="EMBL/GenBank/DDBJ databases">
        <authorList>
            <person name="Huang J."/>
            <person name="Wang G."/>
        </authorList>
    </citation>
    <scope>NUCLEOTIDE SEQUENCE [LARGE SCALE GENOMIC DNA]</scope>
    <source>
        <strain evidence="1 2">JSM 076056</strain>
    </source>
</reference>
<dbReference type="Proteomes" id="UP000030528">
    <property type="component" value="Unassembled WGS sequence"/>
</dbReference>
<dbReference type="AlphaFoldDB" id="A0A0A5GI48"/>
<dbReference type="OrthoDB" id="2967156at2"/>
<proteinExistence type="predicted"/>
<comment type="caution">
    <text evidence="1">The sequence shown here is derived from an EMBL/GenBank/DDBJ whole genome shotgun (WGS) entry which is preliminary data.</text>
</comment>